<dbReference type="GeneID" id="85496493"/>
<gene>
    <name evidence="3" type="ORF">CcaverHIS019_0502510</name>
</gene>
<feature type="transmembrane region" description="Helical" evidence="2">
    <location>
        <begin position="167"/>
        <end position="189"/>
    </location>
</feature>
<evidence type="ECO:0000256" key="1">
    <source>
        <dbReference type="SAM" id="MobiDB-lite"/>
    </source>
</evidence>
<organism evidence="3 4">
    <name type="scientific">Cutaneotrichosporon cavernicola</name>
    <dbReference type="NCBI Taxonomy" id="279322"/>
    <lineage>
        <taxon>Eukaryota</taxon>
        <taxon>Fungi</taxon>
        <taxon>Dikarya</taxon>
        <taxon>Basidiomycota</taxon>
        <taxon>Agaricomycotina</taxon>
        <taxon>Tremellomycetes</taxon>
        <taxon>Trichosporonales</taxon>
        <taxon>Trichosporonaceae</taxon>
        <taxon>Cutaneotrichosporon</taxon>
    </lineage>
</organism>
<dbReference type="AlphaFoldDB" id="A0AA48L655"/>
<feature type="transmembrane region" description="Helical" evidence="2">
    <location>
        <begin position="48"/>
        <end position="67"/>
    </location>
</feature>
<keyword evidence="2" id="KW-0812">Transmembrane</keyword>
<feature type="region of interest" description="Disordered" evidence="1">
    <location>
        <begin position="266"/>
        <end position="300"/>
    </location>
</feature>
<evidence type="ECO:0000313" key="4">
    <source>
        <dbReference type="Proteomes" id="UP001233271"/>
    </source>
</evidence>
<keyword evidence="2" id="KW-0472">Membrane</keyword>
<dbReference type="EMBL" id="AP028216">
    <property type="protein sequence ID" value="BEI92623.1"/>
    <property type="molecule type" value="Genomic_DNA"/>
</dbReference>
<sequence length="300" mass="33577">MNAKGPINPFFLLARGVHKPESVAFTFIYAFFLILLTLRLLRRPRFKLIYLFLVIFTGSTFISRWLLSDASPNDSSFKILLIVAGIFVVAGFLFIVEAVMALLFEWHCTMRGVDNPRLRRIMTIVHHMIVLGISVIGIVGAVMQITALDSLNMAQFDTAKSLRQASGALFMVVALYLMIYPFILLFLFNPVGVNKALPTVILSLCGTAVMMESLYRVVGASVTSGWFLTQNALDVLLFMPEMIVLIAFTALDFDNLADVRLALGRKKKDEDEDEDDEDTLSETARKDIETESIAMKGMRT</sequence>
<dbReference type="RefSeq" id="XP_060457888.1">
    <property type="nucleotide sequence ID" value="XM_060601390.1"/>
</dbReference>
<evidence type="ECO:0000313" key="3">
    <source>
        <dbReference type="EMBL" id="BEI92623.1"/>
    </source>
</evidence>
<keyword evidence="4" id="KW-1185">Reference proteome</keyword>
<dbReference type="Proteomes" id="UP001233271">
    <property type="component" value="Chromosome 5"/>
</dbReference>
<feature type="compositionally biased region" description="Acidic residues" evidence="1">
    <location>
        <begin position="270"/>
        <end position="280"/>
    </location>
</feature>
<protein>
    <submittedName>
        <fullName evidence="3">Uncharacterized protein</fullName>
    </submittedName>
</protein>
<feature type="transmembrane region" description="Helical" evidence="2">
    <location>
        <begin position="79"/>
        <end position="104"/>
    </location>
</feature>
<evidence type="ECO:0000256" key="2">
    <source>
        <dbReference type="SAM" id="Phobius"/>
    </source>
</evidence>
<feature type="transmembrane region" description="Helical" evidence="2">
    <location>
        <begin position="124"/>
        <end position="147"/>
    </location>
</feature>
<accession>A0AA48L655</accession>
<proteinExistence type="predicted"/>
<feature type="transmembrane region" description="Helical" evidence="2">
    <location>
        <begin position="22"/>
        <end position="41"/>
    </location>
</feature>
<reference evidence="3" key="1">
    <citation type="journal article" date="2023" name="BMC Genomics">
        <title>Chromosome-level genome assemblies of Cutaneotrichosporon spp. (Trichosporonales, Basidiomycota) reveal imbalanced evolution between nucleotide sequences and chromosome synteny.</title>
        <authorList>
            <person name="Kobayashi Y."/>
            <person name="Kayamori A."/>
            <person name="Aoki K."/>
            <person name="Shiwa Y."/>
            <person name="Matsutani M."/>
            <person name="Fujita N."/>
            <person name="Sugita T."/>
            <person name="Iwasaki W."/>
            <person name="Tanaka N."/>
            <person name="Takashima M."/>
        </authorList>
    </citation>
    <scope>NUCLEOTIDE SEQUENCE</scope>
    <source>
        <strain evidence="3">HIS019</strain>
    </source>
</reference>
<feature type="transmembrane region" description="Helical" evidence="2">
    <location>
        <begin position="235"/>
        <end position="257"/>
    </location>
</feature>
<name>A0AA48L655_9TREE</name>
<dbReference type="KEGG" id="ccac:CcaHIS019_0502510"/>
<keyword evidence="2" id="KW-1133">Transmembrane helix</keyword>
<feature type="transmembrane region" description="Helical" evidence="2">
    <location>
        <begin position="196"/>
        <end position="215"/>
    </location>
</feature>